<dbReference type="Proteomes" id="UP000314987">
    <property type="component" value="Unassembled WGS sequence"/>
</dbReference>
<dbReference type="Ensembl" id="ENSVURT00010028365.1">
    <property type="protein sequence ID" value="ENSVURP00010024910.1"/>
    <property type="gene ID" value="ENSVURG00010019084.1"/>
</dbReference>
<dbReference type="OMA" id="EDFYLVC"/>
<name>A0A4X2LTQ8_VOMUR</name>
<dbReference type="GO" id="GO:0005743">
    <property type="term" value="C:mitochondrial inner membrane"/>
    <property type="evidence" value="ECO:0007669"/>
    <property type="project" value="InterPro"/>
</dbReference>
<dbReference type="AlphaFoldDB" id="A0A4X2LTQ8"/>
<protein>
    <submittedName>
        <fullName evidence="1">Uncharacterized protein</fullName>
    </submittedName>
</protein>
<dbReference type="Pfam" id="PF06374">
    <property type="entry name" value="NDUF_C2"/>
    <property type="match status" value="1"/>
</dbReference>
<accession>A0A4X2LTQ8</accession>
<dbReference type="GO" id="GO:0006120">
    <property type="term" value="P:mitochondrial electron transport, NADH to ubiquinone"/>
    <property type="evidence" value="ECO:0007669"/>
    <property type="project" value="InterPro"/>
</dbReference>
<proteinExistence type="predicted"/>
<evidence type="ECO:0000313" key="2">
    <source>
        <dbReference type="Proteomes" id="UP000314987"/>
    </source>
</evidence>
<keyword evidence="2" id="KW-1185">Reference proteome</keyword>
<dbReference type="STRING" id="29139.ENSVURP00010024910"/>
<sequence length="70" mass="8000">MSMKPNSIPLQFLPNEARSQPPLKLTDPRIPYTGFMGYCVGLLDNLLNHQPVVTEKKTYAEILEDFYLVC</sequence>
<reference evidence="2" key="1">
    <citation type="submission" date="2018-12" db="EMBL/GenBank/DDBJ databases">
        <authorList>
            <person name="Yazar S."/>
        </authorList>
    </citation>
    <scope>NUCLEOTIDE SEQUENCE [LARGE SCALE GENOMIC DNA]</scope>
</reference>
<dbReference type="PIRSF" id="PIRSF017834">
    <property type="entry name" value="NADH-UbQ_OxRdtase_b14.5b"/>
    <property type="match status" value="1"/>
</dbReference>
<reference evidence="1" key="3">
    <citation type="submission" date="2025-09" db="UniProtKB">
        <authorList>
            <consortium name="Ensembl"/>
        </authorList>
    </citation>
    <scope>IDENTIFICATION</scope>
</reference>
<organism evidence="1 2">
    <name type="scientific">Vombatus ursinus</name>
    <name type="common">Common wombat</name>
    <dbReference type="NCBI Taxonomy" id="29139"/>
    <lineage>
        <taxon>Eukaryota</taxon>
        <taxon>Metazoa</taxon>
        <taxon>Chordata</taxon>
        <taxon>Craniata</taxon>
        <taxon>Vertebrata</taxon>
        <taxon>Euteleostomi</taxon>
        <taxon>Mammalia</taxon>
        <taxon>Metatheria</taxon>
        <taxon>Diprotodontia</taxon>
        <taxon>Vombatidae</taxon>
        <taxon>Vombatus</taxon>
    </lineage>
</organism>
<dbReference type="InterPro" id="IPR009423">
    <property type="entry name" value="NDUC2"/>
</dbReference>
<evidence type="ECO:0000313" key="1">
    <source>
        <dbReference type="Ensembl" id="ENSVURP00010024910.1"/>
    </source>
</evidence>
<dbReference type="GeneTree" id="ENSGT00960000190746"/>
<reference evidence="1" key="2">
    <citation type="submission" date="2025-08" db="UniProtKB">
        <authorList>
            <consortium name="Ensembl"/>
        </authorList>
    </citation>
    <scope>IDENTIFICATION</scope>
</reference>